<dbReference type="Proteomes" id="UP001596166">
    <property type="component" value="Unassembled WGS sequence"/>
</dbReference>
<dbReference type="PANTHER" id="PTHR30298">
    <property type="entry name" value="H REPEAT-ASSOCIATED PREDICTED TRANSPOSASE"/>
    <property type="match status" value="1"/>
</dbReference>
<dbReference type="InterPro" id="IPR047647">
    <property type="entry name" value="ISAs1_transpos"/>
</dbReference>
<accession>A0ABW0GD59</accession>
<protein>
    <submittedName>
        <fullName evidence="1">ISAs1 family transposase</fullName>
    </submittedName>
</protein>
<evidence type="ECO:0000313" key="2">
    <source>
        <dbReference type="Proteomes" id="UP001596166"/>
    </source>
</evidence>
<gene>
    <name evidence="1" type="ORF">ACFPMG_24295</name>
</gene>
<dbReference type="NCBIfam" id="NF033564">
    <property type="entry name" value="transpos_ISAs1"/>
    <property type="match status" value="1"/>
</dbReference>
<name>A0ABW0GD59_9PROT</name>
<dbReference type="EMBL" id="JBHSLC010000081">
    <property type="protein sequence ID" value="MFC5358112.1"/>
    <property type="molecule type" value="Genomic_DNA"/>
</dbReference>
<dbReference type="RefSeq" id="WP_376997806.1">
    <property type="nucleotide sequence ID" value="NZ_JBHSLC010000081.1"/>
</dbReference>
<reference evidence="2" key="1">
    <citation type="journal article" date="2019" name="Int. J. Syst. Evol. Microbiol.">
        <title>The Global Catalogue of Microorganisms (GCM) 10K type strain sequencing project: providing services to taxonomists for standard genome sequencing and annotation.</title>
        <authorList>
            <consortium name="The Broad Institute Genomics Platform"/>
            <consortium name="The Broad Institute Genome Sequencing Center for Infectious Disease"/>
            <person name="Wu L."/>
            <person name="Ma J."/>
        </authorList>
    </citation>
    <scope>NUCLEOTIDE SEQUENCE [LARGE SCALE GENOMIC DNA]</scope>
    <source>
        <strain evidence="2">CCUG 58760</strain>
    </source>
</reference>
<dbReference type="InterPro" id="IPR051698">
    <property type="entry name" value="Transposase_11-like"/>
</dbReference>
<evidence type="ECO:0000313" key="1">
    <source>
        <dbReference type="EMBL" id="MFC5358112.1"/>
    </source>
</evidence>
<dbReference type="PANTHER" id="PTHR30298:SF0">
    <property type="entry name" value="PROTEIN YBFL-RELATED"/>
    <property type="match status" value="1"/>
</dbReference>
<proteinExistence type="predicted"/>
<comment type="caution">
    <text evidence="1">The sequence shown here is derived from an EMBL/GenBank/DDBJ whole genome shotgun (WGS) entry which is preliminary data.</text>
</comment>
<keyword evidence="2" id="KW-1185">Reference proteome</keyword>
<organism evidence="1 2">
    <name type="scientific">Azospirillum himalayense</name>
    <dbReference type="NCBI Taxonomy" id="654847"/>
    <lineage>
        <taxon>Bacteria</taxon>
        <taxon>Pseudomonadati</taxon>
        <taxon>Pseudomonadota</taxon>
        <taxon>Alphaproteobacteria</taxon>
        <taxon>Rhodospirillales</taxon>
        <taxon>Azospirillaceae</taxon>
        <taxon>Azospirillum</taxon>
    </lineage>
</organism>
<sequence length="192" mass="21466">MSKSTFTHAAASGNALLVRVKGNQPSLHEALSTLCRSQPPIDVLETTDRRRHGRQEHRRVEVFAAGDALVAEWKPHVACVVRVSRLTYLKDTRSGLWPTREEIGLYACQILLDAPTTARSIRSHWGIENRAHHVRDVTMGEDASRIRQQPGIIARFRSFALNILRANGVKNVRQTLYANALSLERLLALGTS</sequence>